<evidence type="ECO:0000256" key="1">
    <source>
        <dbReference type="SAM" id="MobiDB-lite"/>
    </source>
</evidence>
<accession>A0A371CGQ1</accession>
<sequence>MGPDCLTWLVALCPNADFTKELGGSFDRDGWLSDRNGEPSSATSKSAFGIPAGPPQASHMTSPPAPTPASQVDSDDLDPSDDEIVAQRNIVQSLRKMSMNPSSMRYHGKSSSLLFIQTAMDLKQEYAGIELPKTIDPEAHHTLLRRRQQYWSLHPVRAFIDGIFT</sequence>
<proteinExistence type="predicted"/>
<feature type="non-terminal residue" evidence="2">
    <location>
        <position position="165"/>
    </location>
</feature>
<feature type="compositionally biased region" description="Acidic residues" evidence="1">
    <location>
        <begin position="73"/>
        <end position="82"/>
    </location>
</feature>
<gene>
    <name evidence="2" type="ORF">OH76DRAFT_1491155</name>
</gene>
<feature type="compositionally biased region" description="Basic and acidic residues" evidence="1">
    <location>
        <begin position="26"/>
        <end position="37"/>
    </location>
</feature>
<dbReference type="STRING" id="139420.A0A371CGQ1"/>
<dbReference type="OrthoDB" id="2799426at2759"/>
<dbReference type="Proteomes" id="UP000256964">
    <property type="component" value="Unassembled WGS sequence"/>
</dbReference>
<evidence type="ECO:0000313" key="2">
    <source>
        <dbReference type="EMBL" id="RDX39441.1"/>
    </source>
</evidence>
<dbReference type="EMBL" id="KZ857872">
    <property type="protein sequence ID" value="RDX39441.1"/>
    <property type="molecule type" value="Genomic_DNA"/>
</dbReference>
<protein>
    <submittedName>
        <fullName evidence="2">Uncharacterized protein</fullName>
    </submittedName>
</protein>
<feature type="region of interest" description="Disordered" evidence="1">
    <location>
        <begin position="25"/>
        <end position="82"/>
    </location>
</feature>
<organism evidence="2 3">
    <name type="scientific">Lentinus brumalis</name>
    <dbReference type="NCBI Taxonomy" id="2498619"/>
    <lineage>
        <taxon>Eukaryota</taxon>
        <taxon>Fungi</taxon>
        <taxon>Dikarya</taxon>
        <taxon>Basidiomycota</taxon>
        <taxon>Agaricomycotina</taxon>
        <taxon>Agaricomycetes</taxon>
        <taxon>Polyporales</taxon>
        <taxon>Polyporaceae</taxon>
        <taxon>Lentinus</taxon>
    </lineage>
</organism>
<name>A0A371CGQ1_9APHY</name>
<reference evidence="2 3" key="1">
    <citation type="journal article" date="2018" name="Biotechnol. Biofuels">
        <title>Integrative visual omics of the white-rot fungus Polyporus brumalis exposes the biotechnological potential of its oxidative enzymes for delignifying raw plant biomass.</title>
        <authorList>
            <person name="Miyauchi S."/>
            <person name="Rancon A."/>
            <person name="Drula E."/>
            <person name="Hage H."/>
            <person name="Chaduli D."/>
            <person name="Favel A."/>
            <person name="Grisel S."/>
            <person name="Henrissat B."/>
            <person name="Herpoel-Gimbert I."/>
            <person name="Ruiz-Duenas F.J."/>
            <person name="Chevret D."/>
            <person name="Hainaut M."/>
            <person name="Lin J."/>
            <person name="Wang M."/>
            <person name="Pangilinan J."/>
            <person name="Lipzen A."/>
            <person name="Lesage-Meessen L."/>
            <person name="Navarro D."/>
            <person name="Riley R."/>
            <person name="Grigoriev I.V."/>
            <person name="Zhou S."/>
            <person name="Raouche S."/>
            <person name="Rosso M.N."/>
        </authorList>
    </citation>
    <scope>NUCLEOTIDE SEQUENCE [LARGE SCALE GENOMIC DNA]</scope>
    <source>
        <strain evidence="2 3">BRFM 1820</strain>
    </source>
</reference>
<dbReference type="AlphaFoldDB" id="A0A371CGQ1"/>
<keyword evidence="3" id="KW-1185">Reference proteome</keyword>
<evidence type="ECO:0000313" key="3">
    <source>
        <dbReference type="Proteomes" id="UP000256964"/>
    </source>
</evidence>